<keyword evidence="1" id="KW-0067">ATP-binding</keyword>
<keyword evidence="1" id="KW-0547">Nucleotide-binding</keyword>
<dbReference type="PROSITE" id="PS50067">
    <property type="entry name" value="KINESIN_MOTOR_2"/>
    <property type="match status" value="1"/>
</dbReference>
<evidence type="ECO:0000256" key="1">
    <source>
        <dbReference type="PROSITE-ProRule" id="PRU00283"/>
    </source>
</evidence>
<organism evidence="3 4">
    <name type="scientific">Symbiodinium microadriaticum</name>
    <name type="common">Dinoflagellate</name>
    <name type="synonym">Zooxanthella microadriatica</name>
    <dbReference type="NCBI Taxonomy" id="2951"/>
    <lineage>
        <taxon>Eukaryota</taxon>
        <taxon>Sar</taxon>
        <taxon>Alveolata</taxon>
        <taxon>Dinophyceae</taxon>
        <taxon>Suessiales</taxon>
        <taxon>Symbiodiniaceae</taxon>
        <taxon>Symbiodinium</taxon>
    </lineage>
</organism>
<evidence type="ECO:0000313" key="3">
    <source>
        <dbReference type="EMBL" id="OLQ04776.1"/>
    </source>
</evidence>
<evidence type="ECO:0000313" key="4">
    <source>
        <dbReference type="Proteomes" id="UP000186817"/>
    </source>
</evidence>
<feature type="domain" description="Kinesin motor" evidence="2">
    <location>
        <begin position="79"/>
        <end position="417"/>
    </location>
</feature>
<dbReference type="OMA" id="MDNGVVH"/>
<keyword evidence="1" id="KW-0505">Motor protein</keyword>
<comment type="caution">
    <text evidence="3">The sequence shown here is derived from an EMBL/GenBank/DDBJ whole genome shotgun (WGS) entry which is preliminary data.</text>
</comment>
<protein>
    <submittedName>
        <fullName evidence="3">Kinesin-like protein KIF3A</fullName>
    </submittedName>
</protein>
<feature type="binding site" evidence="1">
    <location>
        <begin position="157"/>
        <end position="164"/>
    </location>
    <ligand>
        <name>ATP</name>
        <dbReference type="ChEBI" id="CHEBI:30616"/>
    </ligand>
</feature>
<keyword evidence="4" id="KW-1185">Reference proteome</keyword>
<dbReference type="InterPro" id="IPR027417">
    <property type="entry name" value="P-loop_NTPase"/>
</dbReference>
<dbReference type="InterPro" id="IPR027640">
    <property type="entry name" value="Kinesin-like_fam"/>
</dbReference>
<dbReference type="GO" id="GO:0005524">
    <property type="term" value="F:ATP binding"/>
    <property type="evidence" value="ECO:0007669"/>
    <property type="project" value="UniProtKB-UniRule"/>
</dbReference>
<dbReference type="GO" id="GO:0005871">
    <property type="term" value="C:kinesin complex"/>
    <property type="evidence" value="ECO:0007669"/>
    <property type="project" value="TreeGrafter"/>
</dbReference>
<dbReference type="PRINTS" id="PR00380">
    <property type="entry name" value="KINESINHEAVY"/>
</dbReference>
<dbReference type="AlphaFoldDB" id="A0A1Q9EBH3"/>
<dbReference type="GO" id="GO:0008017">
    <property type="term" value="F:microtubule binding"/>
    <property type="evidence" value="ECO:0007669"/>
    <property type="project" value="InterPro"/>
</dbReference>
<dbReference type="InterPro" id="IPR001752">
    <property type="entry name" value="Kinesin_motor_dom"/>
</dbReference>
<dbReference type="SMART" id="SM00129">
    <property type="entry name" value="KISc"/>
    <property type="match status" value="1"/>
</dbReference>
<gene>
    <name evidence="3" type="primary">Kif3a</name>
    <name evidence="3" type="ORF">AK812_SmicGene12034</name>
</gene>
<dbReference type="GO" id="GO:0016887">
    <property type="term" value="F:ATP hydrolysis activity"/>
    <property type="evidence" value="ECO:0007669"/>
    <property type="project" value="TreeGrafter"/>
</dbReference>
<dbReference type="GO" id="GO:0007018">
    <property type="term" value="P:microtubule-based movement"/>
    <property type="evidence" value="ECO:0007669"/>
    <property type="project" value="InterPro"/>
</dbReference>
<dbReference type="SUPFAM" id="SSF52540">
    <property type="entry name" value="P-loop containing nucleoside triphosphate hydrolases"/>
    <property type="match status" value="1"/>
</dbReference>
<reference evidence="3 4" key="1">
    <citation type="submission" date="2016-02" db="EMBL/GenBank/DDBJ databases">
        <title>Genome analysis of coral dinoflagellate symbionts highlights evolutionary adaptations to a symbiotic lifestyle.</title>
        <authorList>
            <person name="Aranda M."/>
            <person name="Li Y."/>
            <person name="Liew Y.J."/>
            <person name="Baumgarten S."/>
            <person name="Simakov O."/>
            <person name="Wilson M."/>
            <person name="Piel J."/>
            <person name="Ashoor H."/>
            <person name="Bougouffa S."/>
            <person name="Bajic V.B."/>
            <person name="Ryu T."/>
            <person name="Ravasi T."/>
            <person name="Bayer T."/>
            <person name="Micklem G."/>
            <person name="Kim H."/>
            <person name="Bhak J."/>
            <person name="Lajeunesse T.C."/>
            <person name="Voolstra C.R."/>
        </authorList>
    </citation>
    <scope>NUCLEOTIDE SEQUENCE [LARGE SCALE GENOMIC DNA]</scope>
    <source>
        <strain evidence="3 4">CCMP2467</strain>
    </source>
</reference>
<dbReference type="Pfam" id="PF00225">
    <property type="entry name" value="Kinesin"/>
    <property type="match status" value="1"/>
</dbReference>
<accession>A0A1Q9EBH3</accession>
<name>A0A1Q9EBH3_SYMMI</name>
<comment type="similarity">
    <text evidence="1">Belongs to the TRAFAC class myosin-kinesin ATPase superfamily. Kinesin family.</text>
</comment>
<dbReference type="Gene3D" id="3.40.850.10">
    <property type="entry name" value="Kinesin motor domain"/>
    <property type="match status" value="1"/>
</dbReference>
<proteinExistence type="inferred from homology"/>
<evidence type="ECO:0000259" key="2">
    <source>
        <dbReference type="PROSITE" id="PS50067"/>
    </source>
</evidence>
<dbReference type="InterPro" id="IPR036961">
    <property type="entry name" value="Kinesin_motor_dom_sf"/>
</dbReference>
<dbReference type="GO" id="GO:0003777">
    <property type="term" value="F:microtubule motor activity"/>
    <property type="evidence" value="ECO:0007669"/>
    <property type="project" value="InterPro"/>
</dbReference>
<dbReference type="Proteomes" id="UP000186817">
    <property type="component" value="Unassembled WGS sequence"/>
</dbReference>
<dbReference type="EMBL" id="LSRX01000200">
    <property type="protein sequence ID" value="OLQ04776.1"/>
    <property type="molecule type" value="Genomic_DNA"/>
</dbReference>
<dbReference type="PANTHER" id="PTHR24115">
    <property type="entry name" value="KINESIN-RELATED"/>
    <property type="match status" value="1"/>
</dbReference>
<dbReference type="GO" id="GO:0005874">
    <property type="term" value="C:microtubule"/>
    <property type="evidence" value="ECO:0007669"/>
    <property type="project" value="TreeGrafter"/>
</dbReference>
<dbReference type="OrthoDB" id="3176171at2759"/>
<sequence>MALELMQLAAGPARAVQVFKSGNLTQQIARWLPPVKLVAFRRISPCCRQVVSDLLASDEALRNEVQAALQEVLHQKDNRVWVGIRVRNHSADAGSFAVDRRHITLANPSSSTASSTSFVFNRVFDHRANQMDVWSSIQAPLMRCVLRREHACLFAYGQTGSGKTYTMFGDPASPSESGLAFRVTDSLKQLLQSATCVEDRPSLEFSFLEVYNERVHDLLANSKVCVLAGEREELAPGSTYHAAKLGDEHVIVRGLTRRTCGVHDITEKISEWLLEGAAARIVGRTAFNPRSSRSHAVATIHVCWQPDPGTSAKGRETRLHIVDLAGSERSGQYAIDGEQLREGAHINLSLSTLGRVVGALARGQGEHVPYRDSSLTWLLSDAITGCHARAFMIATVQPEHAAETLSTLRYAQAYSSLQSDLSTKIPRLRAQVRSLLCQADMAQREVDTLCSLINDNARIGKMNQWSRETLKSRVVQIRRHGEELFRLHPYLKWTDVHDTKAKLAQIGLVEEVCAVPPVREAGSANDGRRIHFRESSANVCACVRVVFTGKHGHQSTRLWFPEDVLEDVSPPAQLQELLRESEKADAALQQKVAQLKTAQKAFASQMQQWTS</sequence>